<dbReference type="GO" id="GO:0003848">
    <property type="term" value="F:2-amino-4-hydroxy-6-hydroxymethyldihydropteridine diphosphokinase activity"/>
    <property type="evidence" value="ECO:0007669"/>
    <property type="project" value="UniProtKB-EC"/>
</dbReference>
<evidence type="ECO:0000256" key="6">
    <source>
        <dbReference type="ARBA" id="ARBA00022741"/>
    </source>
</evidence>
<evidence type="ECO:0000256" key="2">
    <source>
        <dbReference type="ARBA" id="ARBA00005810"/>
    </source>
</evidence>
<comment type="similarity">
    <text evidence="2">Belongs to the HPPK family.</text>
</comment>
<dbReference type="SUPFAM" id="SSF55083">
    <property type="entry name" value="6-hydroxymethyl-7,8-dihydropterin pyrophosphokinase, HPPK"/>
    <property type="match status" value="1"/>
</dbReference>
<dbReference type="EMBL" id="JBBKXZ010000003">
    <property type="protein sequence ID" value="MFD3394848.1"/>
    <property type="molecule type" value="Genomic_DNA"/>
</dbReference>
<dbReference type="InterPro" id="IPR000550">
    <property type="entry name" value="Hppk"/>
</dbReference>
<proteinExistence type="inferred from homology"/>
<evidence type="ECO:0000313" key="15">
    <source>
        <dbReference type="Proteomes" id="UP001598138"/>
    </source>
</evidence>
<keyword evidence="7" id="KW-0418">Kinase</keyword>
<evidence type="ECO:0000256" key="3">
    <source>
        <dbReference type="ARBA" id="ARBA00013253"/>
    </source>
</evidence>
<dbReference type="NCBIfam" id="TIGR01498">
    <property type="entry name" value="folK"/>
    <property type="match status" value="1"/>
</dbReference>
<reference evidence="14 15" key="1">
    <citation type="submission" date="2024-03" db="EMBL/GenBank/DDBJ databases">
        <title>Aquirufa genome sequencing.</title>
        <authorList>
            <person name="Pitt A."/>
            <person name="Hahn M.W."/>
        </authorList>
    </citation>
    <scope>NUCLEOTIDE SEQUENCE [LARGE SCALE GENOMIC DNA]</scope>
    <source>
        <strain evidence="14 15">OSTEICH-129V</strain>
    </source>
</reference>
<evidence type="ECO:0000256" key="11">
    <source>
        <dbReference type="ARBA" id="ARBA00029766"/>
    </source>
</evidence>
<evidence type="ECO:0000256" key="1">
    <source>
        <dbReference type="ARBA" id="ARBA00005051"/>
    </source>
</evidence>
<evidence type="ECO:0000256" key="4">
    <source>
        <dbReference type="ARBA" id="ARBA00016218"/>
    </source>
</evidence>
<feature type="domain" description="7,8-dihydro-6-hydroxymethylpterin-pyrophosphokinase" evidence="13">
    <location>
        <begin position="86"/>
        <end position="97"/>
    </location>
</feature>
<keyword evidence="15" id="KW-1185">Reference proteome</keyword>
<dbReference type="CDD" id="cd00483">
    <property type="entry name" value="HPPK"/>
    <property type="match status" value="1"/>
</dbReference>
<comment type="caution">
    <text evidence="14">The sequence shown here is derived from an EMBL/GenBank/DDBJ whole genome shotgun (WGS) entry which is preliminary data.</text>
</comment>
<evidence type="ECO:0000256" key="8">
    <source>
        <dbReference type="ARBA" id="ARBA00022840"/>
    </source>
</evidence>
<dbReference type="Gene3D" id="3.30.70.560">
    <property type="entry name" value="7,8-Dihydro-6-hydroxymethylpterin-pyrophosphokinase HPPK"/>
    <property type="match status" value="1"/>
</dbReference>
<organism evidence="14 15">
    <name type="scientific">Aquirufa avitistagni</name>
    <dbReference type="NCBI Taxonomy" id="3104728"/>
    <lineage>
        <taxon>Bacteria</taxon>
        <taxon>Pseudomonadati</taxon>
        <taxon>Bacteroidota</taxon>
        <taxon>Cytophagia</taxon>
        <taxon>Cytophagales</taxon>
        <taxon>Flectobacillaceae</taxon>
        <taxon>Aquirufa</taxon>
    </lineage>
</organism>
<gene>
    <name evidence="14" type="primary">folK</name>
    <name evidence="14" type="ORF">U0R10_09445</name>
</gene>
<evidence type="ECO:0000256" key="7">
    <source>
        <dbReference type="ARBA" id="ARBA00022777"/>
    </source>
</evidence>
<evidence type="ECO:0000256" key="9">
    <source>
        <dbReference type="ARBA" id="ARBA00022909"/>
    </source>
</evidence>
<keyword evidence="6" id="KW-0547">Nucleotide-binding</keyword>
<dbReference type="InterPro" id="IPR035907">
    <property type="entry name" value="Hppk_sf"/>
</dbReference>
<evidence type="ECO:0000259" key="13">
    <source>
        <dbReference type="PROSITE" id="PS00794"/>
    </source>
</evidence>
<evidence type="ECO:0000256" key="5">
    <source>
        <dbReference type="ARBA" id="ARBA00022679"/>
    </source>
</evidence>
<dbReference type="EC" id="2.7.6.3" evidence="3"/>
<dbReference type="PANTHER" id="PTHR43071">
    <property type="entry name" value="2-AMINO-4-HYDROXY-6-HYDROXYMETHYLDIHYDROPTERIDINE PYROPHOSPHOKINASE"/>
    <property type="match status" value="1"/>
</dbReference>
<evidence type="ECO:0000256" key="10">
    <source>
        <dbReference type="ARBA" id="ARBA00029409"/>
    </source>
</evidence>
<dbReference type="PANTHER" id="PTHR43071:SF1">
    <property type="entry name" value="2-AMINO-4-HYDROXY-6-HYDROXYMETHYLDIHYDROPTERIDINE PYROPHOSPHOKINASE"/>
    <property type="match status" value="1"/>
</dbReference>
<dbReference type="RefSeq" id="WP_377983722.1">
    <property type="nucleotide sequence ID" value="NZ_JBBKXZ010000003.1"/>
</dbReference>
<dbReference type="PROSITE" id="PS00794">
    <property type="entry name" value="HPPK"/>
    <property type="match status" value="1"/>
</dbReference>
<keyword evidence="8" id="KW-0067">ATP-binding</keyword>
<sequence length="161" mass="17996">MTAFLSLGGNLGNTREIFEQTYPLIEKKIGRILQKSSLYQTAAWGLTDQADFLNQVIEVETTLDPETILSQLLAIEQVFGRVREVKWGPRNIDLDLLLVGEAQLNTTQLTLPHPRIQDRKFILIPLVEIAPDVLHPALNETAKGLLANTTDTSTVTLIQHQ</sequence>
<evidence type="ECO:0000256" key="12">
    <source>
        <dbReference type="ARBA" id="ARBA00033413"/>
    </source>
</evidence>
<evidence type="ECO:0000313" key="14">
    <source>
        <dbReference type="EMBL" id="MFD3394848.1"/>
    </source>
</evidence>
<name>A0ABW6DH71_9BACT</name>
<keyword evidence="5 14" id="KW-0808">Transferase</keyword>
<accession>A0ABW6DH71</accession>
<protein>
    <recommendedName>
        <fullName evidence="4">2-amino-4-hydroxy-6-hydroxymethyldihydropteridine pyrophosphokinase</fullName>
        <ecNumber evidence="3">2.7.6.3</ecNumber>
    </recommendedName>
    <alternativeName>
        <fullName evidence="11">6-hydroxymethyl-7,8-dihydropterin pyrophosphokinase</fullName>
    </alternativeName>
    <alternativeName>
        <fullName evidence="12">7,8-dihydro-6-hydroxymethylpterin-pyrophosphokinase</fullName>
    </alternativeName>
</protein>
<keyword evidence="9" id="KW-0289">Folate biosynthesis</keyword>
<comment type="pathway">
    <text evidence="1">Cofactor biosynthesis; tetrahydrofolate biosynthesis; 2-amino-4-hydroxy-6-hydroxymethyl-7,8-dihydropteridine diphosphate from 7,8-dihydroneopterin triphosphate: step 4/4.</text>
</comment>
<comment type="function">
    <text evidence="10">Catalyzes the transfer of pyrophosphate from adenosine triphosphate (ATP) to 6-hydroxymethyl-7,8-dihydropterin, an enzymatic step in folate biosynthesis pathway.</text>
</comment>
<dbReference type="Proteomes" id="UP001598138">
    <property type="component" value="Unassembled WGS sequence"/>
</dbReference>
<dbReference type="Pfam" id="PF01288">
    <property type="entry name" value="HPPK"/>
    <property type="match status" value="1"/>
</dbReference>